<dbReference type="Proteomes" id="UP000674179">
    <property type="component" value="Chromosome 36"/>
</dbReference>
<evidence type="ECO:0000256" key="1">
    <source>
        <dbReference type="SAM" id="MobiDB-lite"/>
    </source>
</evidence>
<dbReference type="EMBL" id="JAFHKP010000036">
    <property type="protein sequence ID" value="KAG5465479.1"/>
    <property type="molecule type" value="Genomic_DNA"/>
</dbReference>
<feature type="compositionally biased region" description="Low complexity" evidence="1">
    <location>
        <begin position="138"/>
        <end position="155"/>
    </location>
</feature>
<keyword evidence="3" id="KW-1185">Reference proteome</keyword>
<reference evidence="2 3" key="1">
    <citation type="submission" date="2021-02" db="EMBL/GenBank/DDBJ databases">
        <title>Leishmania (Mundinia) enrietti genome sequencing and assembly.</title>
        <authorList>
            <person name="Almutairi H."/>
            <person name="Gatherer D."/>
        </authorList>
    </citation>
    <scope>NUCLEOTIDE SEQUENCE [LARGE SCALE GENOMIC DNA]</scope>
    <source>
        <strain evidence="2">CUR178</strain>
    </source>
</reference>
<feature type="compositionally biased region" description="Low complexity" evidence="1">
    <location>
        <begin position="269"/>
        <end position="281"/>
    </location>
</feature>
<feature type="compositionally biased region" description="Basic and acidic residues" evidence="1">
    <location>
        <begin position="114"/>
        <end position="133"/>
    </location>
</feature>
<evidence type="ECO:0000313" key="2">
    <source>
        <dbReference type="EMBL" id="KAG5465479.1"/>
    </source>
</evidence>
<gene>
    <name evidence="2" type="ORF">CUR178_00184</name>
</gene>
<dbReference type="KEGG" id="lenr:94167485"/>
<feature type="region of interest" description="Disordered" evidence="1">
    <location>
        <begin position="260"/>
        <end position="292"/>
    </location>
</feature>
<accession>A0A836G3E6</accession>
<dbReference type="RefSeq" id="XP_067688078.1">
    <property type="nucleotide sequence ID" value="XM_067831975.1"/>
</dbReference>
<comment type="caution">
    <text evidence="2">The sequence shown here is derived from an EMBL/GenBank/DDBJ whole genome shotgun (WGS) entry which is preliminary data.</text>
</comment>
<dbReference type="AlphaFoldDB" id="A0A836G3E6"/>
<organism evidence="2 3">
    <name type="scientific">Leishmania enriettii</name>
    <dbReference type="NCBI Taxonomy" id="5663"/>
    <lineage>
        <taxon>Eukaryota</taxon>
        <taxon>Discoba</taxon>
        <taxon>Euglenozoa</taxon>
        <taxon>Kinetoplastea</taxon>
        <taxon>Metakinetoplastina</taxon>
        <taxon>Trypanosomatida</taxon>
        <taxon>Trypanosomatidae</taxon>
        <taxon>Leishmaniinae</taxon>
        <taxon>Leishmania</taxon>
    </lineage>
</organism>
<dbReference type="OrthoDB" id="266582at2759"/>
<sequence length="925" mass="99451">MRKRTRSVTVSPPPLSPAVPSTAATSANATSRSPRSPHPTKRQHEMQAEDTVQSPPRKRRGVAVAVPTDRDKMTAATVVSVPPSRSSSLHVPPSSDGLHIGKRLPPGSKRGRADKRESWVDGDHQRGRRRDNEATLDGTVAAPVSPSSSASSGTSRTLAYDIEFPLLCPPRRNAKEAEVSPLSLVGSIATPARRNHLVLTSTPRFIREERERVAGGDTAAHTPSALLRTPMRLVRAARGLLSPANAALRRRLTHIRQSAMGTTSVGEGLQPQQQAAASSSSPLPPSPWGRLSSIVLDGDSLPSCVEEGGVGVGDGDASANSALRRRGLAPPSAPLHDVAALSSLPISRRSSASSSDVWRRGSRAAELPGGLRSTVRPDLVALNGNGSSDATPSLSRCSSPTVAEVEEVYGISRLQRRGGFEGGLEGVGERGGSMALCGPYNVRFAQVSSLSESLADIVSSSRSTAHSSLTSTVAAAASCAMAPSHIWSAGHGSTGDAEDECATRRSATVMDPNLSSILPDEEELAIRRRLQRGRHPLAPHTQRRRDIHGANVAAPEEARHHPARARAVEGNVMELFVACAPPTTPRNRQPLLPKEVRRPASSRYASGISVAAGGGVAGVASEPQSVKSRVHAADVWPPRPPRPFVPSSSLSPSWRTVACASRLTVALLSALVCAWCVIAVASPLVALQPRYAPSAVAGVDSAAAARQFLQTYANSVADLQALYQIAPASLDADAVLRLHHRTLSEGVERLERATQHLVPDDNASPSRRLFYLRAMIQTYLALSRNCELYARSRDGSRWRRYIGYPLADVERYGVRRFGSFSSQPFIAPSAVAAWQDRVWSTVVCSAQSEVLACPSVLYVEEAMARDAAQFVYTDSNEAHESPRRQRQLQDWRTRLRRDWGSEVYLETLLRYIRSGVQELTRDYNR</sequence>
<proteinExistence type="predicted"/>
<dbReference type="GeneID" id="94167485"/>
<feature type="region of interest" description="Disordered" evidence="1">
    <location>
        <begin position="1"/>
        <end position="155"/>
    </location>
</feature>
<name>A0A836G3E6_LEIEN</name>
<feature type="compositionally biased region" description="Low complexity" evidence="1">
    <location>
        <begin position="78"/>
        <end position="95"/>
    </location>
</feature>
<protein>
    <submittedName>
        <fullName evidence="2">Uncharacterized protein</fullName>
    </submittedName>
</protein>
<evidence type="ECO:0000313" key="3">
    <source>
        <dbReference type="Proteomes" id="UP000674179"/>
    </source>
</evidence>
<feature type="compositionally biased region" description="Low complexity" evidence="1">
    <location>
        <begin position="18"/>
        <end position="34"/>
    </location>
</feature>